<dbReference type="AlphaFoldDB" id="A0A0V0H4G1"/>
<dbReference type="PANTHER" id="PTHR34120:SF9">
    <property type="match status" value="1"/>
</dbReference>
<protein>
    <submittedName>
        <fullName evidence="2">Putative ovule protein</fullName>
    </submittedName>
</protein>
<name>A0A0V0H4G1_SOLCH</name>
<evidence type="ECO:0000313" key="2">
    <source>
        <dbReference type="EMBL" id="JAP15043.1"/>
    </source>
</evidence>
<accession>A0A0V0H4G1</accession>
<dbReference type="EMBL" id="GEDG01025731">
    <property type="protein sequence ID" value="JAP15043.1"/>
    <property type="molecule type" value="Transcribed_RNA"/>
</dbReference>
<feature type="compositionally biased region" description="Polar residues" evidence="1">
    <location>
        <begin position="80"/>
        <end position="101"/>
    </location>
</feature>
<proteinExistence type="predicted"/>
<evidence type="ECO:0000256" key="1">
    <source>
        <dbReference type="SAM" id="MobiDB-lite"/>
    </source>
</evidence>
<dbReference type="PANTHER" id="PTHR34120">
    <property type="entry name" value="EXPRESSED PROTEIN"/>
    <property type="match status" value="1"/>
</dbReference>
<organism evidence="2">
    <name type="scientific">Solanum chacoense</name>
    <name type="common">Chaco potato</name>
    <dbReference type="NCBI Taxonomy" id="4108"/>
    <lineage>
        <taxon>Eukaryota</taxon>
        <taxon>Viridiplantae</taxon>
        <taxon>Streptophyta</taxon>
        <taxon>Embryophyta</taxon>
        <taxon>Tracheophyta</taxon>
        <taxon>Spermatophyta</taxon>
        <taxon>Magnoliopsida</taxon>
        <taxon>eudicotyledons</taxon>
        <taxon>Gunneridae</taxon>
        <taxon>Pentapetalae</taxon>
        <taxon>asterids</taxon>
        <taxon>lamiids</taxon>
        <taxon>Solanales</taxon>
        <taxon>Solanaceae</taxon>
        <taxon>Solanoideae</taxon>
        <taxon>Solaneae</taxon>
        <taxon>Solanum</taxon>
    </lineage>
</organism>
<reference evidence="2" key="1">
    <citation type="submission" date="2015-12" db="EMBL/GenBank/DDBJ databases">
        <title>Gene expression during late stages of embryo sac development: a critical building block for successful pollen-pistil interactions.</title>
        <authorList>
            <person name="Liu Y."/>
            <person name="Joly V."/>
            <person name="Sabar M."/>
            <person name="Matton D.P."/>
        </authorList>
    </citation>
    <scope>NUCLEOTIDE SEQUENCE</scope>
</reference>
<sequence length="146" mass="16595">MTQVDLESLVPTNSGGSNDRKIVCETLAKAAGVKLEKNDIPDDEKELPPDFPPESFCLSKDAELDWFDRNAVLERKESAKGNSSHGTNVTSNLHPNLNSNSQRIPLTLKTKLLSSVYRRVVPLIRRGKHVNRRIYVFFRRNDLNRH</sequence>
<feature type="region of interest" description="Disordered" evidence="1">
    <location>
        <begin position="76"/>
        <end position="101"/>
    </location>
</feature>